<sequence>SRKILFCGHSSEPSGQSASPSQLHWVGTHTESLHWKELELQVGVHCLAANPPHVAGSSSVPSPQSSVPSQIHLLVTHLPFPHFNWVELHMKAASVSEND</sequence>
<feature type="region of interest" description="Disordered" evidence="1">
    <location>
        <begin position="1"/>
        <end position="23"/>
    </location>
</feature>
<reference evidence="2" key="2">
    <citation type="submission" date="2025-08" db="UniProtKB">
        <authorList>
            <consortium name="Ensembl"/>
        </authorList>
    </citation>
    <scope>IDENTIFICATION</scope>
</reference>
<evidence type="ECO:0000313" key="2">
    <source>
        <dbReference type="Ensembl" id="ENSGACP00000071345.1"/>
    </source>
</evidence>
<dbReference type="GeneTree" id="ENSGT00940000177737"/>
<proteinExistence type="predicted"/>
<evidence type="ECO:0000256" key="1">
    <source>
        <dbReference type="SAM" id="MobiDB-lite"/>
    </source>
</evidence>
<feature type="compositionally biased region" description="Low complexity" evidence="1">
    <location>
        <begin position="10"/>
        <end position="22"/>
    </location>
</feature>
<dbReference type="AlphaFoldDB" id="A0AAQ4S6S9"/>
<protein>
    <submittedName>
        <fullName evidence="2">Uncharacterized protein</fullName>
    </submittedName>
</protein>
<evidence type="ECO:0000313" key="3">
    <source>
        <dbReference type="Proteomes" id="UP000007635"/>
    </source>
</evidence>
<organism evidence="2 3">
    <name type="scientific">Gasterosteus aculeatus aculeatus</name>
    <name type="common">three-spined stickleback</name>
    <dbReference type="NCBI Taxonomy" id="481459"/>
    <lineage>
        <taxon>Eukaryota</taxon>
        <taxon>Metazoa</taxon>
        <taxon>Chordata</taxon>
        <taxon>Craniata</taxon>
        <taxon>Vertebrata</taxon>
        <taxon>Euteleostomi</taxon>
        <taxon>Actinopterygii</taxon>
        <taxon>Neopterygii</taxon>
        <taxon>Teleostei</taxon>
        <taxon>Neoteleostei</taxon>
        <taxon>Acanthomorphata</taxon>
        <taxon>Eupercaria</taxon>
        <taxon>Perciformes</taxon>
        <taxon>Cottioidei</taxon>
        <taxon>Gasterosteales</taxon>
        <taxon>Gasterosteidae</taxon>
        <taxon>Gasterosteus</taxon>
    </lineage>
</organism>
<reference evidence="2" key="3">
    <citation type="submission" date="2025-09" db="UniProtKB">
        <authorList>
            <consortium name="Ensembl"/>
        </authorList>
    </citation>
    <scope>IDENTIFICATION</scope>
</reference>
<dbReference type="Ensembl" id="ENSGACT00000052293.1">
    <property type="protein sequence ID" value="ENSGACP00000071345.1"/>
    <property type="gene ID" value="ENSGACG00000022992.1"/>
</dbReference>
<reference evidence="2 3" key="1">
    <citation type="journal article" date="2021" name="G3 (Bethesda)">
        <title>Improved contiguity of the threespine stickleback genome using long-read sequencing.</title>
        <authorList>
            <person name="Nath S."/>
            <person name="Shaw D.E."/>
            <person name="White M.A."/>
        </authorList>
    </citation>
    <scope>NUCLEOTIDE SEQUENCE [LARGE SCALE GENOMIC DNA]</scope>
    <source>
        <strain evidence="2 3">Lake Benthic</strain>
    </source>
</reference>
<accession>A0AAQ4S6S9</accession>
<dbReference type="Proteomes" id="UP000007635">
    <property type="component" value="Chromosome IX"/>
</dbReference>
<keyword evidence="3" id="KW-1185">Reference proteome</keyword>
<name>A0AAQ4S6S9_GASAC</name>